<dbReference type="RefSeq" id="WP_179758933.1">
    <property type="nucleotide sequence ID" value="NZ_OCPC01000001.1"/>
</dbReference>
<sequence>MSTIARRFTIICLIFMIFALLMAAAVANGGRRNNSWHKGAIDPCLFQPDLNCAASR</sequence>
<gene>
    <name evidence="1" type="ORF">SAMN05877838_0675</name>
</gene>
<name>A0A286HMX7_9HYPH</name>
<evidence type="ECO:0000313" key="2">
    <source>
        <dbReference type="Proteomes" id="UP000219465"/>
    </source>
</evidence>
<keyword evidence="2" id="KW-1185">Reference proteome</keyword>
<dbReference type="AlphaFoldDB" id="A0A286HMX7"/>
<proteinExistence type="predicted"/>
<dbReference type="Proteomes" id="UP000219465">
    <property type="component" value="Unassembled WGS sequence"/>
</dbReference>
<reference evidence="2" key="1">
    <citation type="submission" date="2017-08" db="EMBL/GenBank/DDBJ databases">
        <authorList>
            <person name="Varghese N."/>
            <person name="Submissions S."/>
        </authorList>
    </citation>
    <scope>NUCLEOTIDE SEQUENCE [LARGE SCALE GENOMIC DNA]</scope>
    <source>
        <strain evidence="2">KCTC 23107</strain>
    </source>
</reference>
<protein>
    <submittedName>
        <fullName evidence="1">Uncharacterized protein</fullName>
    </submittedName>
</protein>
<organism evidence="1 2">
    <name type="scientific">Hoeflea halophila</name>
    <dbReference type="NCBI Taxonomy" id="714899"/>
    <lineage>
        <taxon>Bacteria</taxon>
        <taxon>Pseudomonadati</taxon>
        <taxon>Pseudomonadota</taxon>
        <taxon>Alphaproteobacteria</taxon>
        <taxon>Hyphomicrobiales</taxon>
        <taxon>Rhizobiaceae</taxon>
        <taxon>Hoeflea</taxon>
    </lineage>
</organism>
<dbReference type="EMBL" id="OCPC01000001">
    <property type="protein sequence ID" value="SOE09148.1"/>
    <property type="molecule type" value="Genomic_DNA"/>
</dbReference>
<accession>A0A286HMX7</accession>
<evidence type="ECO:0000313" key="1">
    <source>
        <dbReference type="EMBL" id="SOE09148.1"/>
    </source>
</evidence>